<dbReference type="EMBL" id="KN834800">
    <property type="protein sequence ID" value="KIK56123.1"/>
    <property type="molecule type" value="Genomic_DNA"/>
</dbReference>
<reference evidence="3 4" key="1">
    <citation type="submission" date="2014-04" db="EMBL/GenBank/DDBJ databases">
        <title>Evolutionary Origins and Diversification of the Mycorrhizal Mutualists.</title>
        <authorList>
            <consortium name="DOE Joint Genome Institute"/>
            <consortium name="Mycorrhizal Genomics Consortium"/>
            <person name="Kohler A."/>
            <person name="Kuo A."/>
            <person name="Nagy L.G."/>
            <person name="Floudas D."/>
            <person name="Copeland A."/>
            <person name="Barry K.W."/>
            <person name="Cichocki N."/>
            <person name="Veneault-Fourrey C."/>
            <person name="LaButti K."/>
            <person name="Lindquist E.A."/>
            <person name="Lipzen A."/>
            <person name="Lundell T."/>
            <person name="Morin E."/>
            <person name="Murat C."/>
            <person name="Riley R."/>
            <person name="Ohm R."/>
            <person name="Sun H."/>
            <person name="Tunlid A."/>
            <person name="Henrissat B."/>
            <person name="Grigoriev I.V."/>
            <person name="Hibbett D.S."/>
            <person name="Martin F."/>
        </authorList>
    </citation>
    <scope>NUCLEOTIDE SEQUENCE [LARGE SCALE GENOMIC DNA]</scope>
    <source>
        <strain evidence="3 4">FD-317 M1</strain>
    </source>
</reference>
<feature type="region of interest" description="Disordered" evidence="1">
    <location>
        <begin position="61"/>
        <end position="83"/>
    </location>
</feature>
<evidence type="ECO:0000256" key="2">
    <source>
        <dbReference type="SAM" id="Phobius"/>
    </source>
</evidence>
<accession>A0A0D0CLS9</accession>
<protein>
    <submittedName>
        <fullName evidence="3">Uncharacterized protein</fullName>
    </submittedName>
</protein>
<evidence type="ECO:0000313" key="4">
    <source>
        <dbReference type="Proteomes" id="UP000053593"/>
    </source>
</evidence>
<evidence type="ECO:0000313" key="3">
    <source>
        <dbReference type="EMBL" id="KIK56123.1"/>
    </source>
</evidence>
<gene>
    <name evidence="3" type="ORF">GYMLUDRAFT_76254</name>
</gene>
<evidence type="ECO:0000256" key="1">
    <source>
        <dbReference type="SAM" id="MobiDB-lite"/>
    </source>
</evidence>
<name>A0A0D0CLS9_9AGAR</name>
<sequence>MACDKLSEILVYDCMKDVMAVVQNNWSELNTWVLATVNLTLSFFGAYLAVTITQREPAPVTDPEINGFDSKTLNESEPKPKPKPWTESLVLHFGTLIGSIGFLLSAFLNFSSVFLRYLQKTGQTSDRFITLMATLWLCSTGQGGVVGELGNSMTTATRTQSPVPIAGPVQLFNGIYIISGTLNVVALVGMYRWWKMERRERCRIRMTVDLEAEKRG</sequence>
<keyword evidence="2" id="KW-0812">Transmembrane</keyword>
<dbReference type="HOGENOM" id="CLU_1277746_0_0_1"/>
<feature type="transmembrane region" description="Helical" evidence="2">
    <location>
        <begin position="89"/>
        <end position="108"/>
    </location>
</feature>
<organism evidence="3 4">
    <name type="scientific">Collybiopsis luxurians FD-317 M1</name>
    <dbReference type="NCBI Taxonomy" id="944289"/>
    <lineage>
        <taxon>Eukaryota</taxon>
        <taxon>Fungi</taxon>
        <taxon>Dikarya</taxon>
        <taxon>Basidiomycota</taxon>
        <taxon>Agaricomycotina</taxon>
        <taxon>Agaricomycetes</taxon>
        <taxon>Agaricomycetidae</taxon>
        <taxon>Agaricales</taxon>
        <taxon>Marasmiineae</taxon>
        <taxon>Omphalotaceae</taxon>
        <taxon>Collybiopsis</taxon>
        <taxon>Collybiopsis luxurians</taxon>
    </lineage>
</organism>
<feature type="transmembrane region" description="Helical" evidence="2">
    <location>
        <begin position="174"/>
        <end position="194"/>
    </location>
</feature>
<dbReference type="AlphaFoldDB" id="A0A0D0CLS9"/>
<dbReference type="OrthoDB" id="10530119at2759"/>
<feature type="transmembrane region" description="Helical" evidence="2">
    <location>
        <begin position="29"/>
        <end position="50"/>
    </location>
</feature>
<proteinExistence type="predicted"/>
<keyword evidence="2" id="KW-1133">Transmembrane helix</keyword>
<keyword evidence="4" id="KW-1185">Reference proteome</keyword>
<dbReference type="Proteomes" id="UP000053593">
    <property type="component" value="Unassembled WGS sequence"/>
</dbReference>
<keyword evidence="2" id="KW-0472">Membrane</keyword>